<evidence type="ECO:0000256" key="2">
    <source>
        <dbReference type="SAM" id="MobiDB-lite"/>
    </source>
</evidence>
<proteinExistence type="inferred from homology"/>
<feature type="transmembrane region" description="Helical" evidence="1">
    <location>
        <begin position="12"/>
        <end position="31"/>
    </location>
</feature>
<comment type="caution">
    <text evidence="3">The sequence shown here is derived from an EMBL/GenBank/DDBJ whole genome shotgun (WGS) entry which is preliminary data.</text>
</comment>
<dbReference type="CDD" id="cd06662">
    <property type="entry name" value="SURF1"/>
    <property type="match status" value="1"/>
</dbReference>
<feature type="transmembrane region" description="Helical" evidence="1">
    <location>
        <begin position="214"/>
        <end position="237"/>
    </location>
</feature>
<protein>
    <recommendedName>
        <fullName evidence="1">SURF1-like protein</fullName>
    </recommendedName>
</protein>
<dbReference type="Pfam" id="PF02104">
    <property type="entry name" value="SURF1"/>
    <property type="match status" value="1"/>
</dbReference>
<keyword evidence="1" id="KW-0472">Membrane</keyword>
<keyword evidence="4" id="KW-1185">Reference proteome</keyword>
<evidence type="ECO:0000313" key="4">
    <source>
        <dbReference type="Proteomes" id="UP001597068"/>
    </source>
</evidence>
<comment type="subcellular location">
    <subcellularLocation>
        <location evidence="1">Cell membrane</location>
        <topology evidence="1">Multi-pass membrane protein</topology>
    </subcellularLocation>
</comment>
<feature type="compositionally biased region" description="Polar residues" evidence="2">
    <location>
        <begin position="302"/>
        <end position="311"/>
    </location>
</feature>
<gene>
    <name evidence="3" type="ORF">ACFQ04_14840</name>
</gene>
<accession>A0ABW3GA32</accession>
<reference evidence="4" key="1">
    <citation type="journal article" date="2019" name="Int. J. Syst. Evol. Microbiol.">
        <title>The Global Catalogue of Microorganisms (GCM) 10K type strain sequencing project: providing services to taxonomists for standard genome sequencing and annotation.</title>
        <authorList>
            <consortium name="The Broad Institute Genomics Platform"/>
            <consortium name="The Broad Institute Genome Sequencing Center for Infectious Disease"/>
            <person name="Wu L."/>
            <person name="Ma J."/>
        </authorList>
    </citation>
    <scope>NUCLEOTIDE SEQUENCE [LARGE SCALE GENOMIC DNA]</scope>
    <source>
        <strain evidence="4">CCUG 50873</strain>
    </source>
</reference>
<dbReference type="PROSITE" id="PS51257">
    <property type="entry name" value="PROKAR_LIPOPROTEIN"/>
    <property type="match status" value="1"/>
</dbReference>
<organism evidence="3 4">
    <name type="scientific">Williamsia deligens</name>
    <dbReference type="NCBI Taxonomy" id="321325"/>
    <lineage>
        <taxon>Bacteria</taxon>
        <taxon>Bacillati</taxon>
        <taxon>Actinomycetota</taxon>
        <taxon>Actinomycetes</taxon>
        <taxon>Mycobacteriales</taxon>
        <taxon>Nocardiaceae</taxon>
        <taxon>Williamsia</taxon>
    </lineage>
</organism>
<dbReference type="InterPro" id="IPR002994">
    <property type="entry name" value="Surf1/Shy1"/>
</dbReference>
<name>A0ABW3GA32_9NOCA</name>
<keyword evidence="1" id="KW-1003">Cell membrane</keyword>
<dbReference type="Proteomes" id="UP001597068">
    <property type="component" value="Unassembled WGS sequence"/>
</dbReference>
<keyword evidence="1" id="KW-0812">Transmembrane</keyword>
<sequence length="319" mass="33881">MRFLRTFARPGWVALALVVVAFAAACFWVLAPWQLGKNSRTEHQNSLIKSAVSKDAAPIDSVWPGRGAFPRDSEWREVTVSGRYLPADQAVVRLRSVSDAPAYEVLTPFRLDDGRVFVVNRGYVRPAQGTALPAVPDAPDGTTTISARLRASEGTAPDRGPRVEAGALQVYTIDPTALGRSVGLDAMPAYLQLSPDQPGSLGELPIPQLDAGPYLSYGLQWIAFGVMAPLGLGYFVVSEVRHRRAAAAAANGSGDDVAAGEPPRDDGVAARARKRRDELVSASSAGLGSTRVKTGIGAGPRQEQTTASTRSKLSDRYGS</sequence>
<dbReference type="EMBL" id="JBHTIL010000002">
    <property type="protein sequence ID" value="MFD0927013.1"/>
    <property type="molecule type" value="Genomic_DNA"/>
</dbReference>
<comment type="similarity">
    <text evidence="1">Belongs to the SURF1 family.</text>
</comment>
<feature type="region of interest" description="Disordered" evidence="2">
    <location>
        <begin position="249"/>
        <end position="319"/>
    </location>
</feature>
<dbReference type="PROSITE" id="PS50895">
    <property type="entry name" value="SURF1"/>
    <property type="match status" value="1"/>
</dbReference>
<evidence type="ECO:0000313" key="3">
    <source>
        <dbReference type="EMBL" id="MFD0927013.1"/>
    </source>
</evidence>
<dbReference type="RefSeq" id="WP_253648693.1">
    <property type="nucleotide sequence ID" value="NZ_BAAAMO010000006.1"/>
</dbReference>
<feature type="compositionally biased region" description="Low complexity" evidence="2">
    <location>
        <begin position="249"/>
        <end position="260"/>
    </location>
</feature>
<keyword evidence="1" id="KW-1133">Transmembrane helix</keyword>
<evidence type="ECO:0000256" key="1">
    <source>
        <dbReference type="RuleBase" id="RU363076"/>
    </source>
</evidence>